<accession>A0A165KSC8</accession>
<feature type="chain" id="PRO_5007861042" evidence="1">
    <location>
        <begin position="27"/>
        <end position="269"/>
    </location>
</feature>
<dbReference type="OrthoDB" id="10628610at2759"/>
<reference evidence="2 3" key="1">
    <citation type="journal article" date="2016" name="Mol. Biol. Evol.">
        <title>Comparative Genomics of Early-Diverging Mushroom-Forming Fungi Provides Insights into the Origins of Lignocellulose Decay Capabilities.</title>
        <authorList>
            <person name="Nagy L.G."/>
            <person name="Riley R."/>
            <person name="Tritt A."/>
            <person name="Adam C."/>
            <person name="Daum C."/>
            <person name="Floudas D."/>
            <person name="Sun H."/>
            <person name="Yadav J.S."/>
            <person name="Pangilinan J."/>
            <person name="Larsson K.H."/>
            <person name="Matsuura K."/>
            <person name="Barry K."/>
            <person name="Labutti K."/>
            <person name="Kuo R."/>
            <person name="Ohm R.A."/>
            <person name="Bhattacharya S.S."/>
            <person name="Shirouzu T."/>
            <person name="Yoshinaga Y."/>
            <person name="Martin F.M."/>
            <person name="Grigoriev I.V."/>
            <person name="Hibbett D.S."/>
        </authorList>
    </citation>
    <scope>NUCLEOTIDE SEQUENCE [LARGE SCALE GENOMIC DNA]</scope>
    <source>
        <strain evidence="2 3">HHB12029</strain>
    </source>
</reference>
<dbReference type="InParanoid" id="A0A165KSC8"/>
<gene>
    <name evidence="2" type="ORF">EXIGLDRAFT_732362</name>
</gene>
<feature type="signal peptide" evidence="1">
    <location>
        <begin position="1"/>
        <end position="26"/>
    </location>
</feature>
<evidence type="ECO:0000313" key="3">
    <source>
        <dbReference type="Proteomes" id="UP000077266"/>
    </source>
</evidence>
<organism evidence="2 3">
    <name type="scientific">Exidia glandulosa HHB12029</name>
    <dbReference type="NCBI Taxonomy" id="1314781"/>
    <lineage>
        <taxon>Eukaryota</taxon>
        <taxon>Fungi</taxon>
        <taxon>Dikarya</taxon>
        <taxon>Basidiomycota</taxon>
        <taxon>Agaricomycotina</taxon>
        <taxon>Agaricomycetes</taxon>
        <taxon>Auriculariales</taxon>
        <taxon>Exidiaceae</taxon>
        <taxon>Exidia</taxon>
    </lineage>
</organism>
<evidence type="ECO:0000313" key="2">
    <source>
        <dbReference type="EMBL" id="KZV96796.1"/>
    </source>
</evidence>
<keyword evidence="3" id="KW-1185">Reference proteome</keyword>
<dbReference type="Proteomes" id="UP000077266">
    <property type="component" value="Unassembled WGS sequence"/>
</dbReference>
<dbReference type="EMBL" id="KV425938">
    <property type="protein sequence ID" value="KZV96796.1"/>
    <property type="molecule type" value="Genomic_DNA"/>
</dbReference>
<keyword evidence="1" id="KW-0732">Signal</keyword>
<sequence length="269" mass="30575">MIAILLSMFALLFGAVLLMEVEESLAQLQTWVRSTLAQYKRRSRNPDDARKRDPQQQVVARLGGAPRGIRGTPVTAQDVHESASMFGRETELFATASFLWVDTPLSECASSVTVPNKSEQWQEVPDDVMRSAGTPRAAQVFRFPRAAGGLQVCIHPPGESHDTPRSCDAQNISLPGQCTNHRELLRTHEGYCRVDDRLLRFDANGRQRSYELWDHSKWRPARREIHLLVCSDDEDEGVEIVERVEFFTYLDINDEWVPVRRGDCPGWRA</sequence>
<proteinExistence type="predicted"/>
<name>A0A165KSC8_EXIGL</name>
<evidence type="ECO:0000256" key="1">
    <source>
        <dbReference type="SAM" id="SignalP"/>
    </source>
</evidence>
<dbReference type="AlphaFoldDB" id="A0A165KSC8"/>
<protein>
    <submittedName>
        <fullName evidence="2">Uncharacterized protein</fullName>
    </submittedName>
</protein>